<dbReference type="Pfam" id="PF13812">
    <property type="entry name" value="PPR_3"/>
    <property type="match status" value="3"/>
</dbReference>
<dbReference type="InterPro" id="IPR002885">
    <property type="entry name" value="PPR_rpt"/>
</dbReference>
<dbReference type="Proteomes" id="UP001359559">
    <property type="component" value="Unassembled WGS sequence"/>
</dbReference>
<sequence>MVRISGRESQHLITSKLFDLIHVEKYSLDVRAYITILYTYGRLGKYNRAIYIFEKMKESGVDLTLVTYNVMLDVYGKMGRSWNKILDLLDEMRSKGLQLDEFICSTVISACGRQGMLDEARNSFTELKLNGYKLGTITYNAILQLGFIDDERVAVMDTMPSKGISPNAITYTIVIDAYGKTGKEDEALKLFGQMKELGCVPNVCTSNSVLAKL</sequence>
<feature type="repeat" description="PPR" evidence="3">
    <location>
        <begin position="29"/>
        <end position="63"/>
    </location>
</feature>
<feature type="repeat" description="PPR" evidence="3">
    <location>
        <begin position="100"/>
        <end position="134"/>
    </location>
</feature>
<feature type="repeat" description="PPR" evidence="3">
    <location>
        <begin position="64"/>
        <end position="99"/>
    </location>
</feature>
<name>A0AAN9ET51_CLITE</name>
<evidence type="ECO:0008006" key="6">
    <source>
        <dbReference type="Google" id="ProtNLM"/>
    </source>
</evidence>
<evidence type="ECO:0000256" key="3">
    <source>
        <dbReference type="PROSITE-ProRule" id="PRU00708"/>
    </source>
</evidence>
<comment type="caution">
    <text evidence="4">The sequence shown here is derived from an EMBL/GenBank/DDBJ whole genome shotgun (WGS) entry which is preliminary data.</text>
</comment>
<evidence type="ECO:0000256" key="2">
    <source>
        <dbReference type="ARBA" id="ARBA00022737"/>
    </source>
</evidence>
<dbReference type="EMBL" id="JAYKXN010000008">
    <property type="protein sequence ID" value="KAK7263222.1"/>
    <property type="molecule type" value="Genomic_DNA"/>
</dbReference>
<reference evidence="4 5" key="1">
    <citation type="submission" date="2024-01" db="EMBL/GenBank/DDBJ databases">
        <title>The genomes of 5 underutilized Papilionoideae crops provide insights into root nodulation and disease resistance.</title>
        <authorList>
            <person name="Yuan L."/>
        </authorList>
    </citation>
    <scope>NUCLEOTIDE SEQUENCE [LARGE SCALE GENOMIC DNA]</scope>
    <source>
        <strain evidence="4">LY-2023</strain>
        <tissue evidence="4">Leaf</tissue>
    </source>
</reference>
<proteinExistence type="inferred from homology"/>
<accession>A0AAN9ET51</accession>
<dbReference type="PANTHER" id="PTHR47941">
    <property type="entry name" value="PENTATRICOPEPTIDE REPEAT-CONTAINING PROTEIN 3, MITOCHONDRIAL"/>
    <property type="match status" value="1"/>
</dbReference>
<keyword evidence="2" id="KW-0677">Repeat</keyword>
<organism evidence="4 5">
    <name type="scientific">Clitoria ternatea</name>
    <name type="common">Butterfly pea</name>
    <dbReference type="NCBI Taxonomy" id="43366"/>
    <lineage>
        <taxon>Eukaryota</taxon>
        <taxon>Viridiplantae</taxon>
        <taxon>Streptophyta</taxon>
        <taxon>Embryophyta</taxon>
        <taxon>Tracheophyta</taxon>
        <taxon>Spermatophyta</taxon>
        <taxon>Magnoliopsida</taxon>
        <taxon>eudicotyledons</taxon>
        <taxon>Gunneridae</taxon>
        <taxon>Pentapetalae</taxon>
        <taxon>rosids</taxon>
        <taxon>fabids</taxon>
        <taxon>Fabales</taxon>
        <taxon>Fabaceae</taxon>
        <taxon>Papilionoideae</taxon>
        <taxon>50 kb inversion clade</taxon>
        <taxon>NPAAA clade</taxon>
        <taxon>indigoferoid/millettioid clade</taxon>
        <taxon>Phaseoleae</taxon>
        <taxon>Clitoria</taxon>
    </lineage>
</organism>
<evidence type="ECO:0000313" key="4">
    <source>
        <dbReference type="EMBL" id="KAK7263222.1"/>
    </source>
</evidence>
<dbReference type="Gene3D" id="1.25.40.10">
    <property type="entry name" value="Tetratricopeptide repeat domain"/>
    <property type="match status" value="2"/>
</dbReference>
<keyword evidence="5" id="KW-1185">Reference proteome</keyword>
<dbReference type="AlphaFoldDB" id="A0AAN9ET51"/>
<feature type="repeat" description="PPR" evidence="3">
    <location>
        <begin position="167"/>
        <end position="201"/>
    </location>
</feature>
<protein>
    <recommendedName>
        <fullName evidence="6">Pentatricopeptide repeat-containing protein</fullName>
    </recommendedName>
</protein>
<gene>
    <name evidence="4" type="ORF">RJT34_30809</name>
</gene>
<dbReference type="NCBIfam" id="TIGR00756">
    <property type="entry name" value="PPR"/>
    <property type="match status" value="4"/>
</dbReference>
<dbReference type="InterPro" id="IPR011990">
    <property type="entry name" value="TPR-like_helical_dom_sf"/>
</dbReference>
<evidence type="ECO:0000313" key="5">
    <source>
        <dbReference type="Proteomes" id="UP001359559"/>
    </source>
</evidence>
<comment type="similarity">
    <text evidence="1">Belongs to the PPR family. P subfamily.</text>
</comment>
<dbReference type="PROSITE" id="PS51375">
    <property type="entry name" value="PPR"/>
    <property type="match status" value="4"/>
</dbReference>
<evidence type="ECO:0000256" key="1">
    <source>
        <dbReference type="ARBA" id="ARBA00007626"/>
    </source>
</evidence>